<gene>
    <name evidence="2" type="ORF">A3G31_05620</name>
</gene>
<reference evidence="2 3" key="1">
    <citation type="journal article" date="2016" name="Nat. Commun.">
        <title>Thousands of microbial genomes shed light on interconnected biogeochemical processes in an aquifer system.</title>
        <authorList>
            <person name="Anantharaman K."/>
            <person name="Brown C.T."/>
            <person name="Hug L.A."/>
            <person name="Sharon I."/>
            <person name="Castelle C.J."/>
            <person name="Probst A.J."/>
            <person name="Thomas B.C."/>
            <person name="Singh A."/>
            <person name="Wilkins M.J."/>
            <person name="Karaoz U."/>
            <person name="Brodie E.L."/>
            <person name="Williams K.H."/>
            <person name="Hubbard S.S."/>
            <person name="Banfield J.F."/>
        </authorList>
    </citation>
    <scope>NUCLEOTIDE SEQUENCE [LARGE SCALE GENOMIC DNA]</scope>
</reference>
<dbReference type="Proteomes" id="UP000178082">
    <property type="component" value="Unassembled WGS sequence"/>
</dbReference>
<protein>
    <recommendedName>
        <fullName evidence="1">Ice-binding protein C-terminal domain-containing protein</fullName>
    </recommendedName>
</protein>
<comment type="caution">
    <text evidence="2">The sequence shown here is derived from an EMBL/GenBank/DDBJ whole genome shotgun (WGS) entry which is preliminary data.</text>
</comment>
<organism evidence="2 3">
    <name type="scientific">Candidatus Schekmanbacteria bacterium RIFCSPLOWO2_12_FULL_38_15</name>
    <dbReference type="NCBI Taxonomy" id="1817883"/>
    <lineage>
        <taxon>Bacteria</taxon>
        <taxon>Candidatus Schekmaniibacteriota</taxon>
    </lineage>
</organism>
<dbReference type="Pfam" id="PF07589">
    <property type="entry name" value="PEP-CTERM"/>
    <property type="match status" value="1"/>
</dbReference>
<evidence type="ECO:0000313" key="2">
    <source>
        <dbReference type="EMBL" id="OGL54711.1"/>
    </source>
</evidence>
<dbReference type="InterPro" id="IPR013424">
    <property type="entry name" value="Ice-binding_C"/>
</dbReference>
<evidence type="ECO:0000259" key="1">
    <source>
        <dbReference type="Pfam" id="PF07589"/>
    </source>
</evidence>
<dbReference type="AlphaFoldDB" id="A0A1F7SLQ3"/>
<accession>A0A1F7SLQ3</accession>
<name>A0A1F7SLQ3_9BACT</name>
<proteinExistence type="predicted"/>
<dbReference type="EMBL" id="MGDI01000008">
    <property type="protein sequence ID" value="OGL54711.1"/>
    <property type="molecule type" value="Genomic_DNA"/>
</dbReference>
<evidence type="ECO:0000313" key="3">
    <source>
        <dbReference type="Proteomes" id="UP000178082"/>
    </source>
</evidence>
<feature type="domain" description="Ice-binding protein C-terminal" evidence="1">
    <location>
        <begin position="162"/>
        <end position="186"/>
    </location>
</feature>
<dbReference type="NCBIfam" id="TIGR02595">
    <property type="entry name" value="PEP_CTERM"/>
    <property type="match status" value="1"/>
</dbReference>
<sequence length="189" mass="20711">MKKNLLILATAIFAIGLITMADTAFFSLAQATPIVTASLPFENEGIDLETGNIEFGFLGTFPEAVDFHFGYHALTTPHAILLQEFPAEVALMDEVSFSSVTFDDIATLSFTSFSIIEPFENDDTMVVLTALGNYFKVGNAMENDYFVTFDYQQLVPEQQLPPVPEPATILLVGTGIAVIAGARFRRNKK</sequence>